<evidence type="ECO:0000313" key="3">
    <source>
        <dbReference type="Proteomes" id="UP001139971"/>
    </source>
</evidence>
<accession>A0A9X4BJ12</accession>
<comment type="caution">
    <text evidence="2">The sequence shown here is derived from an EMBL/GenBank/DDBJ whole genome shotgun (WGS) entry which is preliminary data.</text>
</comment>
<dbReference type="EMBL" id="JAOVZO020000020">
    <property type="protein sequence ID" value="MDC8015840.1"/>
    <property type="molecule type" value="Genomic_DNA"/>
</dbReference>
<dbReference type="InterPro" id="IPR025459">
    <property type="entry name" value="DUF4279"/>
</dbReference>
<evidence type="ECO:0000256" key="1">
    <source>
        <dbReference type="SAM" id="MobiDB-lite"/>
    </source>
</evidence>
<gene>
    <name evidence="2" type="ORF">OD750_025220</name>
</gene>
<feature type="region of interest" description="Disordered" evidence="1">
    <location>
        <begin position="30"/>
        <end position="49"/>
    </location>
</feature>
<dbReference type="Proteomes" id="UP001139971">
    <property type="component" value="Unassembled WGS sequence"/>
</dbReference>
<dbReference type="Pfam" id="PF14106">
    <property type="entry name" value="DUF4279"/>
    <property type="match status" value="1"/>
</dbReference>
<feature type="compositionally biased region" description="Polar residues" evidence="1">
    <location>
        <begin position="34"/>
        <end position="43"/>
    </location>
</feature>
<organism evidence="2 3">
    <name type="scientific">Tahibacter soli</name>
    <dbReference type="NCBI Taxonomy" id="2983605"/>
    <lineage>
        <taxon>Bacteria</taxon>
        <taxon>Pseudomonadati</taxon>
        <taxon>Pseudomonadota</taxon>
        <taxon>Gammaproteobacteria</taxon>
        <taxon>Lysobacterales</taxon>
        <taxon>Rhodanobacteraceae</taxon>
        <taxon>Tahibacter</taxon>
    </lineage>
</organism>
<protein>
    <submittedName>
        <fullName evidence="2">DUF4279 domain-containing protein</fullName>
    </submittedName>
</protein>
<keyword evidence="3" id="KW-1185">Reference proteome</keyword>
<reference evidence="2" key="1">
    <citation type="submission" date="2023-02" db="EMBL/GenBank/DDBJ databases">
        <title>Tahibacter soli sp. nov. isolated from soil.</title>
        <authorList>
            <person name="Baek J.H."/>
            <person name="Lee J.K."/>
            <person name="Choi D.G."/>
            <person name="Jeon C.O."/>
        </authorList>
    </citation>
    <scope>NUCLEOTIDE SEQUENCE</scope>
    <source>
        <strain evidence="2">BL</strain>
    </source>
</reference>
<sequence>MTNPRTNHRYTVELRIASEDLDPDRITRELGLNPTRSQAPTSRNDGRQIPGRWSYCGNSIPNAEPGEWDSLEDGLLSVMRELHPIRSQLAAYLDRYSVIWWCGHFQTSFDGGPTFSAELLKQLGDFGVPLFIDTYFSSE</sequence>
<name>A0A9X4BJ12_9GAMM</name>
<proteinExistence type="predicted"/>
<evidence type="ECO:0000313" key="2">
    <source>
        <dbReference type="EMBL" id="MDC8015840.1"/>
    </source>
</evidence>
<dbReference type="AlphaFoldDB" id="A0A9X4BJ12"/>
<dbReference type="RefSeq" id="WP_263541384.1">
    <property type="nucleotide sequence ID" value="NZ_JAOVZO020000020.1"/>
</dbReference>